<dbReference type="GO" id="GO:0000307">
    <property type="term" value="C:cyclin-dependent protein kinase holoenzyme complex"/>
    <property type="evidence" value="ECO:0007669"/>
    <property type="project" value="TreeGrafter"/>
</dbReference>
<dbReference type="InterPro" id="IPR036915">
    <property type="entry name" value="Cyclin-like_sf"/>
</dbReference>
<dbReference type="Gene3D" id="1.10.472.10">
    <property type="entry name" value="Cyclin-like"/>
    <property type="match status" value="1"/>
</dbReference>
<dbReference type="PANTHER" id="PTHR15615">
    <property type="match status" value="1"/>
</dbReference>
<reference evidence="1" key="1">
    <citation type="submission" date="2021-01" db="EMBL/GenBank/DDBJ databases">
        <title>Metabolic potential, ecology and presence of endohyphal bacteria is reflected in genomic diversity of Mucoromycotina.</title>
        <authorList>
            <person name="Muszewska A."/>
            <person name="Okrasinska A."/>
            <person name="Steczkiewicz K."/>
            <person name="Drgas O."/>
            <person name="Orlowska M."/>
            <person name="Perlinska-Lenart U."/>
            <person name="Aleksandrzak-Piekarczyk T."/>
            <person name="Szatraj K."/>
            <person name="Zielenkiewicz U."/>
            <person name="Pilsyk S."/>
            <person name="Malc E."/>
            <person name="Mieczkowski P."/>
            <person name="Kruszewska J.S."/>
            <person name="Biernat P."/>
            <person name="Pawlowska J."/>
        </authorList>
    </citation>
    <scope>NUCLEOTIDE SEQUENCE</scope>
    <source>
        <strain evidence="1">WA0000018081</strain>
    </source>
</reference>
<evidence type="ECO:0000313" key="1">
    <source>
        <dbReference type="EMBL" id="KAG2237654.1"/>
    </source>
</evidence>
<dbReference type="AlphaFoldDB" id="A0A8H7W3X8"/>
<dbReference type="GO" id="GO:0016538">
    <property type="term" value="F:cyclin-dependent protein serine/threonine kinase regulator activity"/>
    <property type="evidence" value="ECO:0007669"/>
    <property type="project" value="TreeGrafter"/>
</dbReference>
<name>A0A8H7W3X8_9FUNG</name>
<comment type="caution">
    <text evidence="1">The sequence shown here is derived from an EMBL/GenBank/DDBJ whole genome shotgun (WGS) entry which is preliminary data.</text>
</comment>
<dbReference type="SUPFAM" id="SSF47954">
    <property type="entry name" value="Cyclin-like"/>
    <property type="match status" value="1"/>
</dbReference>
<dbReference type="EMBL" id="JAEPRE010000004">
    <property type="protein sequence ID" value="KAG2237654.1"/>
    <property type="molecule type" value="Genomic_DNA"/>
</dbReference>
<sequence length="314" mass="36284">MLPTQLFTSPNEPTFSTGSYGISQLSEFASSMVYLMWHARKAMATDRSFANNEMAYLMWQSRKPMSRANNYSPLGDHSLSYTASPAFKKFCYQVLTATQLQESAVYLSLKYIAILLQSNPSIEGAEGSEYRLFIVALMLANKFLDDNTFTNKTWSDVSGMKVRDLNIMEAEFLEALEYNLFVRKDDYDNWKHLLELCRERSYVSLYDITSSQRQQLVLLTLQTLGLYQLNVYDDAIKLQIENSHNRYQHFLQQKSPPTQLPYVMQPPVGYGYNPITNLSQSSWDPLAYSLNRCQDYSYSDFSTARPISWGNFNY</sequence>
<gene>
    <name evidence="1" type="ORF">INT48_004557</name>
</gene>
<dbReference type="OrthoDB" id="244495at2759"/>
<accession>A0A8H7W3X8</accession>
<dbReference type="CDD" id="cd20557">
    <property type="entry name" value="CYCLIN_ScPCL1-like"/>
    <property type="match status" value="1"/>
</dbReference>
<dbReference type="InterPro" id="IPR013922">
    <property type="entry name" value="Cyclin_PHO80-like"/>
</dbReference>
<dbReference type="Proteomes" id="UP000613177">
    <property type="component" value="Unassembled WGS sequence"/>
</dbReference>
<protein>
    <submittedName>
        <fullName evidence="1">Uncharacterized protein</fullName>
    </submittedName>
</protein>
<organism evidence="1 2">
    <name type="scientific">Thamnidium elegans</name>
    <dbReference type="NCBI Taxonomy" id="101142"/>
    <lineage>
        <taxon>Eukaryota</taxon>
        <taxon>Fungi</taxon>
        <taxon>Fungi incertae sedis</taxon>
        <taxon>Mucoromycota</taxon>
        <taxon>Mucoromycotina</taxon>
        <taxon>Mucoromycetes</taxon>
        <taxon>Mucorales</taxon>
        <taxon>Mucorineae</taxon>
        <taxon>Mucoraceae</taxon>
        <taxon>Thamnidium</taxon>
    </lineage>
</organism>
<dbReference type="Pfam" id="PF08613">
    <property type="entry name" value="Cyclin"/>
    <property type="match status" value="1"/>
</dbReference>
<proteinExistence type="predicted"/>
<dbReference type="PANTHER" id="PTHR15615:SF27">
    <property type="entry name" value="PHO85 CYCLIN CLG1"/>
    <property type="match status" value="1"/>
</dbReference>
<keyword evidence="2" id="KW-1185">Reference proteome</keyword>
<dbReference type="GO" id="GO:0005634">
    <property type="term" value="C:nucleus"/>
    <property type="evidence" value="ECO:0007669"/>
    <property type="project" value="TreeGrafter"/>
</dbReference>
<evidence type="ECO:0000313" key="2">
    <source>
        <dbReference type="Proteomes" id="UP000613177"/>
    </source>
</evidence>
<dbReference type="GO" id="GO:0019901">
    <property type="term" value="F:protein kinase binding"/>
    <property type="evidence" value="ECO:0007669"/>
    <property type="project" value="InterPro"/>
</dbReference>